<feature type="signal peptide" evidence="1">
    <location>
        <begin position="1"/>
        <end position="32"/>
    </location>
</feature>
<dbReference type="EMBL" id="HBHZ01000257">
    <property type="protein sequence ID" value="CAE0187141.1"/>
    <property type="molecule type" value="Transcribed_RNA"/>
</dbReference>
<reference evidence="2" key="1">
    <citation type="submission" date="2021-01" db="EMBL/GenBank/DDBJ databases">
        <authorList>
            <person name="Corre E."/>
            <person name="Pelletier E."/>
            <person name="Niang G."/>
            <person name="Scheremetjew M."/>
            <person name="Finn R."/>
            <person name="Kale V."/>
            <person name="Holt S."/>
            <person name="Cochrane G."/>
            <person name="Meng A."/>
            <person name="Brown T."/>
            <person name="Cohen L."/>
        </authorList>
    </citation>
    <scope>NUCLEOTIDE SEQUENCE</scope>
    <source>
        <strain evidence="2">RCC1871</strain>
    </source>
</reference>
<dbReference type="Proteomes" id="UP001472866">
    <property type="component" value="Chromosome 12"/>
</dbReference>
<evidence type="ECO:0000313" key="3">
    <source>
        <dbReference type="EMBL" id="CAE0187142.1"/>
    </source>
</evidence>
<evidence type="ECO:0000256" key="1">
    <source>
        <dbReference type="SAM" id="SignalP"/>
    </source>
</evidence>
<keyword evidence="1" id="KW-0732">Signal</keyword>
<dbReference type="EMBL" id="CP151512">
    <property type="protein sequence ID" value="WZN65648.1"/>
    <property type="molecule type" value="Genomic_DNA"/>
</dbReference>
<evidence type="ECO:0000313" key="2">
    <source>
        <dbReference type="EMBL" id="CAE0187141.1"/>
    </source>
</evidence>
<sequence>MVSRRPYDKHGKALAAVLCSVALGLLAHVALCDQCSTQPSQFVFSKEDRELRDRMRSRMSSIASAEACDGEMGYKPFSTTSYKVRSGWLRELSGLARSGLRDDVFWGHNDGKVNDLFAVRLGTNDAVATYPHRHLPGEIIARAHLPSQVERQTDWEDVDQGECPDGSGRSCLFVADAGDNSKRRNRQRIHVVVEPDLEMNHHTAGKNEFYDVHICKQDHWTFQFEFEHADSYTGEWHEWGSFDVEAMAVAPEGNKVWMFEKKQHWEDDVKMWPRIFESDDLAEALAAKRGSKETFIKIKMRQVGTLPRPCEEAPEAWEWLSRPENAFFGRKIIEDEMIASTVYKYKKLHEYGGRQGLVDAFMNGTDCTAFPPIFWMITAANLHPSGKRLAVQTYSGAFEYVFEDRLDFRSLKHIKPKQLGLPRFDQVESIAYSHDGKSLFAIPECYGRKGWQDVEQITCGLRPKVSKPANASEKNANVVEEVDIVVRSVGGAGDEIVKVAPLNETEGAGGEGDERELHTLGEQVSMQEAATSEDHNYLFEFLQRRGQVSHSVRANSESPLPLPPPGGSLASWLGFRG</sequence>
<gene>
    <name evidence="2" type="ORF">CROS1456_LOCUS207</name>
    <name evidence="3" type="ORF">CROS1456_LOCUS208</name>
    <name evidence="4" type="ORF">HKI87_12g72080</name>
</gene>
<keyword evidence="5" id="KW-1185">Reference proteome</keyword>
<evidence type="ECO:0000313" key="5">
    <source>
        <dbReference type="Proteomes" id="UP001472866"/>
    </source>
</evidence>
<evidence type="ECO:0000313" key="4">
    <source>
        <dbReference type="EMBL" id="WZN65648.1"/>
    </source>
</evidence>
<proteinExistence type="predicted"/>
<feature type="chain" id="PRO_5044661270" evidence="1">
    <location>
        <begin position="33"/>
        <end position="577"/>
    </location>
</feature>
<protein>
    <submittedName>
        <fullName evidence="2">Uncharacterized protein</fullName>
    </submittedName>
</protein>
<organism evidence="2">
    <name type="scientific">Chloropicon roscoffensis</name>
    <dbReference type="NCBI Taxonomy" id="1461544"/>
    <lineage>
        <taxon>Eukaryota</taxon>
        <taxon>Viridiplantae</taxon>
        <taxon>Chlorophyta</taxon>
        <taxon>Chloropicophyceae</taxon>
        <taxon>Chloropicales</taxon>
        <taxon>Chloropicaceae</taxon>
        <taxon>Chloropicon</taxon>
    </lineage>
</organism>
<reference evidence="4 5" key="2">
    <citation type="submission" date="2024-03" db="EMBL/GenBank/DDBJ databases">
        <title>Complete genome sequence of the green alga Chloropicon roscoffensis RCC1871.</title>
        <authorList>
            <person name="Lemieux C."/>
            <person name="Pombert J.-F."/>
            <person name="Otis C."/>
            <person name="Turmel M."/>
        </authorList>
    </citation>
    <scope>NUCLEOTIDE SEQUENCE [LARGE SCALE GENOMIC DNA]</scope>
    <source>
        <strain evidence="4 5">RCC1871</strain>
    </source>
</reference>
<name>A0A7S3C785_9CHLO</name>
<dbReference type="AlphaFoldDB" id="A0A7S3C785"/>
<dbReference type="EMBL" id="HBHZ01000258">
    <property type="protein sequence ID" value="CAE0187142.1"/>
    <property type="molecule type" value="Transcribed_RNA"/>
</dbReference>
<accession>A0A7S3C785</accession>